<dbReference type="InterPro" id="IPR002881">
    <property type="entry name" value="DUF58"/>
</dbReference>
<dbReference type="PANTHER" id="PTHR33608">
    <property type="entry name" value="BLL2464 PROTEIN"/>
    <property type="match status" value="1"/>
</dbReference>
<feature type="domain" description="DUF58" evidence="1">
    <location>
        <begin position="50"/>
        <end position="207"/>
    </location>
</feature>
<organism evidence="2 3">
    <name type="scientific">Roseovarius pelagicus</name>
    <dbReference type="NCBI Taxonomy" id="2980108"/>
    <lineage>
        <taxon>Bacteria</taxon>
        <taxon>Pseudomonadati</taxon>
        <taxon>Pseudomonadota</taxon>
        <taxon>Alphaproteobacteria</taxon>
        <taxon>Rhodobacterales</taxon>
        <taxon>Roseobacteraceae</taxon>
        <taxon>Roseovarius</taxon>
    </lineage>
</organism>
<reference evidence="2" key="1">
    <citation type="submission" date="2022-10" db="EMBL/GenBank/DDBJ databases">
        <title>Roseovarius pelagicus sp. nov., isolated from Arctic seawater.</title>
        <authorList>
            <person name="Hong Y.W."/>
            <person name="Hwang C.Y."/>
        </authorList>
    </citation>
    <scope>NUCLEOTIDE SEQUENCE</scope>
    <source>
        <strain evidence="2">HL-MP18</strain>
    </source>
</reference>
<accession>A0ABY6DCC2</accession>
<protein>
    <submittedName>
        <fullName evidence="2">DUF58 domain-containing protein</fullName>
    </submittedName>
</protein>
<keyword evidence="3" id="KW-1185">Reference proteome</keyword>
<dbReference type="EMBL" id="CP106738">
    <property type="protein sequence ID" value="UXX83804.1"/>
    <property type="molecule type" value="Genomic_DNA"/>
</dbReference>
<dbReference type="Pfam" id="PF01882">
    <property type="entry name" value="DUF58"/>
    <property type="match status" value="1"/>
</dbReference>
<dbReference type="Proteomes" id="UP001064087">
    <property type="component" value="Chromosome"/>
</dbReference>
<proteinExistence type="predicted"/>
<sequence>MAATKPFPLNAPIGATALRNLRLHLRKYAPSAGLGPHLRRRMGQSLEFREYRDYSFGEDIRSVDWAASARKGGKWDLVAKSFEAEERRTLIVLLDCRPAMRLPVSVPKLGVAAWITACLLQVALAELDRVFVAPVFGGDGRAIRIEGSAGFACMQTMVRDALDAALTNDDWQAVPKAQLSDVERHLRPAAAVVFVTDALGDDPDGALAGFVRRAQKGFRSFHVVEIDSWPHERALLKAQPFRLRALAGKSFGETMFDAPEAYLAQVEARLAERRVTFRARWGGQGMIWPDEPIRYPADAGFDAGSARAWFRTALPENRAWRALMSRSG</sequence>
<evidence type="ECO:0000259" key="1">
    <source>
        <dbReference type="Pfam" id="PF01882"/>
    </source>
</evidence>
<evidence type="ECO:0000313" key="2">
    <source>
        <dbReference type="EMBL" id="UXX83804.1"/>
    </source>
</evidence>
<name>A0ABY6DCC2_9RHOB</name>
<evidence type="ECO:0000313" key="3">
    <source>
        <dbReference type="Proteomes" id="UP001064087"/>
    </source>
</evidence>
<dbReference type="RefSeq" id="WP_263048283.1">
    <property type="nucleotide sequence ID" value="NZ_CP106738.1"/>
</dbReference>
<dbReference type="PANTHER" id="PTHR33608:SF6">
    <property type="entry name" value="BLL2464 PROTEIN"/>
    <property type="match status" value="1"/>
</dbReference>
<gene>
    <name evidence="2" type="ORF">N7U68_03850</name>
</gene>